<accession>A0ABM9AI79</accession>
<sequence>MGAVSEIAGYLASTLITFYLFIVILRFLLQLARADFYNPISQFIVKATNPPLRPMRRFIPPMGGLDSSSLILALIVQAIGISALLYINYSAVAPAISLLIWSLLGVATAFTKLFFITILVSIVFSWLAPQSRHPALTLLHQVNEPVMAPFRRILPDMGGLDLSPILVFISINVLEIMIRHGAVASGMPAGIIIGLN</sequence>
<dbReference type="Proteomes" id="UP000838100">
    <property type="component" value="Unassembled WGS sequence"/>
</dbReference>
<name>A0ABM9AI79_9GAMM</name>
<dbReference type="Pfam" id="PF02325">
    <property type="entry name" value="CCB3_YggT"/>
    <property type="match status" value="2"/>
</dbReference>
<dbReference type="RefSeq" id="WP_237445623.1">
    <property type="nucleotide sequence ID" value="NZ_CAKLPX010000004.1"/>
</dbReference>
<dbReference type="EMBL" id="CAKLPX010000004">
    <property type="protein sequence ID" value="CAH0992940.1"/>
    <property type="molecule type" value="Genomic_DNA"/>
</dbReference>
<comment type="similarity">
    <text evidence="1">Belongs to the YggT family.</text>
</comment>
<feature type="transmembrane region" description="Helical" evidence="2">
    <location>
        <begin position="99"/>
        <end position="128"/>
    </location>
</feature>
<dbReference type="InterPro" id="IPR003425">
    <property type="entry name" value="CCB3/YggT"/>
</dbReference>
<dbReference type="PANTHER" id="PTHR33219:SF14">
    <property type="entry name" value="PROTEIN COFACTOR ASSEMBLY OF COMPLEX C SUBUNIT B CCB3, CHLOROPLASTIC-RELATED"/>
    <property type="match status" value="1"/>
</dbReference>
<dbReference type="PANTHER" id="PTHR33219">
    <property type="entry name" value="YLMG HOMOLOG PROTEIN 2, CHLOROPLASTIC"/>
    <property type="match status" value="1"/>
</dbReference>
<keyword evidence="2" id="KW-0472">Membrane</keyword>
<organism evidence="3 4">
    <name type="scientific">Sinobacterium norvegicum</name>
    <dbReference type="NCBI Taxonomy" id="1641715"/>
    <lineage>
        <taxon>Bacteria</taxon>
        <taxon>Pseudomonadati</taxon>
        <taxon>Pseudomonadota</taxon>
        <taxon>Gammaproteobacteria</taxon>
        <taxon>Cellvibrionales</taxon>
        <taxon>Spongiibacteraceae</taxon>
        <taxon>Sinobacterium</taxon>
    </lineage>
</organism>
<keyword evidence="4" id="KW-1185">Reference proteome</keyword>
<proteinExistence type="inferred from homology"/>
<feature type="transmembrane region" description="Helical" evidence="2">
    <location>
        <begin position="70"/>
        <end position="87"/>
    </location>
</feature>
<feature type="transmembrane region" description="Helical" evidence="2">
    <location>
        <begin position="7"/>
        <end position="29"/>
    </location>
</feature>
<protein>
    <recommendedName>
        <fullName evidence="5">YggT family protein</fullName>
    </recommendedName>
</protein>
<comment type="caution">
    <text evidence="3">The sequence shown here is derived from an EMBL/GenBank/DDBJ whole genome shotgun (WGS) entry which is preliminary data.</text>
</comment>
<evidence type="ECO:0008006" key="5">
    <source>
        <dbReference type="Google" id="ProtNLM"/>
    </source>
</evidence>
<evidence type="ECO:0000256" key="2">
    <source>
        <dbReference type="SAM" id="Phobius"/>
    </source>
</evidence>
<gene>
    <name evidence="3" type="ORF">SIN8267_03079</name>
</gene>
<evidence type="ECO:0000313" key="3">
    <source>
        <dbReference type="EMBL" id="CAH0992940.1"/>
    </source>
</evidence>
<evidence type="ECO:0000313" key="4">
    <source>
        <dbReference type="Proteomes" id="UP000838100"/>
    </source>
</evidence>
<reference evidence="3" key="1">
    <citation type="submission" date="2021-12" db="EMBL/GenBank/DDBJ databases">
        <authorList>
            <person name="Rodrigo-Torres L."/>
            <person name="Arahal R. D."/>
            <person name="Lucena T."/>
        </authorList>
    </citation>
    <scope>NUCLEOTIDE SEQUENCE</scope>
    <source>
        <strain evidence="3">CECT 8267</strain>
    </source>
</reference>
<keyword evidence="2" id="KW-1133">Transmembrane helix</keyword>
<evidence type="ECO:0000256" key="1">
    <source>
        <dbReference type="ARBA" id="ARBA00010894"/>
    </source>
</evidence>
<keyword evidence="2" id="KW-0812">Transmembrane</keyword>